<dbReference type="HOGENOM" id="CLU_145341_0_0_11"/>
<dbReference type="Proteomes" id="UP000002026">
    <property type="component" value="Chromosome"/>
</dbReference>
<reference evidence="2 3" key="1">
    <citation type="journal article" date="2009" name="Stand. Genomic Sci.">
        <title>Complete genome sequence of Slackia heliotrinireducens type strain (RHS 1).</title>
        <authorList>
            <person name="Pukall R."/>
            <person name="Lapidus A."/>
            <person name="Nolan M."/>
            <person name="Copeland A."/>
            <person name="Glavina Del Rio T."/>
            <person name="Lucas S."/>
            <person name="Chen F."/>
            <person name="Tice H."/>
            <person name="Cheng J.F."/>
            <person name="Chertkov O."/>
            <person name="Bruce D."/>
            <person name="Goodwin L."/>
            <person name="Kuske C."/>
            <person name="Brettin T."/>
            <person name="Detter J.C."/>
            <person name="Han C."/>
            <person name="Pitluck S."/>
            <person name="Pati A."/>
            <person name="Mavrommatis K."/>
            <person name="Ivanova N."/>
            <person name="Ovchinnikova G."/>
            <person name="Chen A."/>
            <person name="Palaniappan K."/>
            <person name="Schneider S."/>
            <person name="Rohde M."/>
            <person name="Chain P."/>
            <person name="D'haeseleer P."/>
            <person name="Goker M."/>
            <person name="Bristow J."/>
            <person name="Eisen J.A."/>
            <person name="Markowitz V."/>
            <person name="Kyrpides N.C."/>
            <person name="Klenk H.P."/>
            <person name="Hugenholtz P."/>
        </authorList>
    </citation>
    <scope>NUCLEOTIDE SEQUENCE [LARGE SCALE GENOMIC DNA]</scope>
    <source>
        <strain evidence="3">ATCC 29202 / DSM 20476 / NCTC 11029 / RHS 1</strain>
    </source>
</reference>
<name>C7N781_SLAHD</name>
<organism evidence="2 3">
    <name type="scientific">Slackia heliotrinireducens (strain ATCC 29202 / DSM 20476 / NCTC 11029 / RHS 1)</name>
    <name type="common">Peptococcus heliotrinreducens</name>
    <dbReference type="NCBI Taxonomy" id="471855"/>
    <lineage>
        <taxon>Bacteria</taxon>
        <taxon>Bacillati</taxon>
        <taxon>Actinomycetota</taxon>
        <taxon>Coriobacteriia</taxon>
        <taxon>Eggerthellales</taxon>
        <taxon>Eggerthellaceae</taxon>
        <taxon>Slackia</taxon>
    </lineage>
</organism>
<feature type="transmembrane region" description="Helical" evidence="1">
    <location>
        <begin position="128"/>
        <end position="148"/>
    </location>
</feature>
<dbReference type="STRING" id="471855.Shel_17470"/>
<feature type="transmembrane region" description="Helical" evidence="1">
    <location>
        <begin position="102"/>
        <end position="121"/>
    </location>
</feature>
<keyword evidence="3" id="KW-1185">Reference proteome</keyword>
<keyword evidence="1" id="KW-0472">Membrane</keyword>
<gene>
    <name evidence="2" type="ordered locus">Shel_17470</name>
</gene>
<keyword evidence="1" id="KW-1133">Transmembrane helix</keyword>
<feature type="transmembrane region" description="Helical" evidence="1">
    <location>
        <begin position="49"/>
        <end position="67"/>
    </location>
</feature>
<dbReference type="eggNOG" id="ENOG50317TR">
    <property type="taxonomic scope" value="Bacteria"/>
</dbReference>
<dbReference type="KEGG" id="shi:Shel_17470"/>
<feature type="transmembrane region" description="Helical" evidence="1">
    <location>
        <begin position="12"/>
        <end position="29"/>
    </location>
</feature>
<evidence type="ECO:0000313" key="2">
    <source>
        <dbReference type="EMBL" id="ACV22766.1"/>
    </source>
</evidence>
<proteinExistence type="predicted"/>
<dbReference type="EMBL" id="CP001684">
    <property type="protein sequence ID" value="ACV22766.1"/>
    <property type="molecule type" value="Genomic_DNA"/>
</dbReference>
<sequence>MLRKYNLGFEWRGLVLFLAVMVPNFIWFAIPAPNDILRADSLTPEIDSVATVCQIAFVLCLCLLMRVDQNPFCLNRTTKCTVASVLLYYVCWALYYQGVTGAAVILGLTLFPCIAFLLFAVDRRNTVAVILIVLFTACHLAHTFMHFIA</sequence>
<keyword evidence="1" id="KW-0812">Transmembrane</keyword>
<protein>
    <submittedName>
        <fullName evidence="2">Uncharacterized protein</fullName>
    </submittedName>
</protein>
<evidence type="ECO:0000256" key="1">
    <source>
        <dbReference type="SAM" id="Phobius"/>
    </source>
</evidence>
<feature type="transmembrane region" description="Helical" evidence="1">
    <location>
        <begin position="79"/>
        <end position="96"/>
    </location>
</feature>
<dbReference type="AlphaFoldDB" id="C7N781"/>
<evidence type="ECO:0000313" key="3">
    <source>
        <dbReference type="Proteomes" id="UP000002026"/>
    </source>
</evidence>
<accession>C7N781</accession>